<gene>
    <name evidence="2" type="ORF">ALC60_07036</name>
</gene>
<keyword evidence="3" id="KW-1185">Reference proteome</keyword>
<dbReference type="STRING" id="64791.A0A151X128"/>
<evidence type="ECO:0000313" key="2">
    <source>
        <dbReference type="EMBL" id="KYQ54057.1"/>
    </source>
</evidence>
<reference evidence="2" key="1">
    <citation type="submission" date="2015-09" db="EMBL/GenBank/DDBJ databases">
        <title>Trachymyrmex zeteki WGS genome.</title>
        <authorList>
            <person name="Nygaard S."/>
            <person name="Hu H."/>
            <person name="Boomsma J."/>
            <person name="Zhang G."/>
        </authorList>
    </citation>
    <scope>NUCLEOTIDE SEQUENCE [LARGE SCALE GENOMIC DNA]</scope>
    <source>
        <strain evidence="2">Tzet28-1</strain>
        <tissue evidence="2">Whole body</tissue>
    </source>
</reference>
<proteinExistence type="predicted"/>
<protein>
    <submittedName>
        <fullName evidence="2">Uncharacterized protein</fullName>
    </submittedName>
</protein>
<name>A0A151X128_9HYME</name>
<accession>A0A151X128</accession>
<dbReference type="Proteomes" id="UP000075809">
    <property type="component" value="Unassembled WGS sequence"/>
</dbReference>
<feature type="region of interest" description="Disordered" evidence="1">
    <location>
        <begin position="142"/>
        <end position="167"/>
    </location>
</feature>
<dbReference type="EMBL" id="KQ982595">
    <property type="protein sequence ID" value="KYQ54057.1"/>
    <property type="molecule type" value="Genomic_DNA"/>
</dbReference>
<organism evidence="2 3">
    <name type="scientific">Mycetomoellerius zeteki</name>
    <dbReference type="NCBI Taxonomy" id="64791"/>
    <lineage>
        <taxon>Eukaryota</taxon>
        <taxon>Metazoa</taxon>
        <taxon>Ecdysozoa</taxon>
        <taxon>Arthropoda</taxon>
        <taxon>Hexapoda</taxon>
        <taxon>Insecta</taxon>
        <taxon>Pterygota</taxon>
        <taxon>Neoptera</taxon>
        <taxon>Endopterygota</taxon>
        <taxon>Hymenoptera</taxon>
        <taxon>Apocrita</taxon>
        <taxon>Aculeata</taxon>
        <taxon>Formicoidea</taxon>
        <taxon>Formicidae</taxon>
        <taxon>Myrmicinae</taxon>
        <taxon>Mycetomoellerius</taxon>
    </lineage>
</organism>
<evidence type="ECO:0000313" key="3">
    <source>
        <dbReference type="Proteomes" id="UP000075809"/>
    </source>
</evidence>
<evidence type="ECO:0000256" key="1">
    <source>
        <dbReference type="SAM" id="MobiDB-lite"/>
    </source>
</evidence>
<sequence length="381" mass="45125">MAAHILLTSLLFNLKPDKVTCDHKLMRLHLIKILQTNIIEHFSQDPQYAHPQKVLPIEVIRTREAEVLRIHMIRHQLTKPLDNRAVKMLQNITKEKDLENNRVKQMQRYRRVLKNNRAKQMQRYRRDLANNRAKQIQRYRRDLANNRAKQKQRCRRDLGNNHTKKRSHYEADLKNYRTKKRMRYLINFQHERNRQKSYLPRHYQCLQIRDMYKTLALLKKKSEVCLSLATKCETIDKKLCALCNQSRHTASSENYFIDSTYRNVSSSHLIMNVEGQSTNVLPLIEAQAKKSWLCDDNLCKIDPFLINCYEKVLQTISISTFKKIPELLQKIHKCTIKTYSNTKLGHTHSCYIDTTLCKAMSLSIYLLSPHFPKVGNIILNV</sequence>
<dbReference type="AlphaFoldDB" id="A0A151X128"/>